<name>F0WS97_9STRA</name>
<gene>
    <name evidence="1" type="primary">AlNc14C227G9236</name>
    <name evidence="2" type="synonym">AlNc14C433G11605</name>
    <name evidence="1" type="ORF">ALNC14_103600</name>
    <name evidence="2" type="ORF">ALNC14_130820</name>
</gene>
<reference evidence="1" key="2">
    <citation type="submission" date="2011-02" db="EMBL/GenBank/DDBJ databases">
        <authorList>
            <person name="MacLean D."/>
        </authorList>
    </citation>
    <scope>NUCLEOTIDE SEQUENCE</scope>
</reference>
<evidence type="ECO:0000313" key="1">
    <source>
        <dbReference type="EMBL" id="CCA24216.1"/>
    </source>
</evidence>
<dbReference type="EMBL" id="FR824272">
    <property type="protein sequence ID" value="CCA24216.1"/>
    <property type="molecule type" value="Genomic_DNA"/>
</dbReference>
<dbReference type="EMBL" id="FR824476">
    <property type="protein sequence ID" value="CCA26938.1"/>
    <property type="molecule type" value="Genomic_DNA"/>
</dbReference>
<sequence>MSEHLKSQISEGLSTSLHSIPISSIPHNHYNTLKKAFSDDVFRNSEWCIPKTSATRILQELKRGKSQTKQIISIMEKQLFDITNYLISTPESIDDIKALDHTSRKCLPLMIKKQEPAMEKESDVIKLVKNDEGIFESSQLWKYVDEAGFFKIIAAQDVEDVFQIKDHAVYESSTNETFNTTAYSNMKTLLKDGPNLMKYEISDEIGFLKSELDRQCDRNSNYKILFDKRMQSEAARSKQQREAAEPERQYQVLVRFKKEILRKKKHQEKRRLRFCPLRS</sequence>
<proteinExistence type="predicted"/>
<dbReference type="AlphaFoldDB" id="F0WS97"/>
<protein>
    <submittedName>
        <fullName evidence="1">AlNc14C227G9236 protein</fullName>
    </submittedName>
    <submittedName>
        <fullName evidence="2">AlNc14C433G11605 protein</fullName>
    </submittedName>
</protein>
<reference evidence="1" key="1">
    <citation type="journal article" date="2011" name="PLoS Biol.">
        <title>Gene gain and loss during evolution of obligate parasitism in the white rust pathogen of Arabidopsis thaliana.</title>
        <authorList>
            <person name="Kemen E."/>
            <person name="Gardiner A."/>
            <person name="Schultz-Larsen T."/>
            <person name="Kemen A.C."/>
            <person name="Balmuth A.L."/>
            <person name="Robert-Seilaniantz A."/>
            <person name="Bailey K."/>
            <person name="Holub E."/>
            <person name="Studholme D.J."/>
            <person name="Maclean D."/>
            <person name="Jones J.D."/>
        </authorList>
    </citation>
    <scope>NUCLEOTIDE SEQUENCE</scope>
</reference>
<organism evidence="1">
    <name type="scientific">Albugo laibachii Nc14</name>
    <dbReference type="NCBI Taxonomy" id="890382"/>
    <lineage>
        <taxon>Eukaryota</taxon>
        <taxon>Sar</taxon>
        <taxon>Stramenopiles</taxon>
        <taxon>Oomycota</taxon>
        <taxon>Peronosporomycetes</taxon>
        <taxon>Albuginales</taxon>
        <taxon>Albuginaceae</taxon>
        <taxon>Albugo</taxon>
    </lineage>
</organism>
<accession>F0WS97</accession>
<dbReference type="HOGENOM" id="CLU_998972_0_0_1"/>
<evidence type="ECO:0000313" key="2">
    <source>
        <dbReference type="EMBL" id="CCA26938.1"/>
    </source>
</evidence>